<sequence length="312" mass="36218">MEITEEEQWRIEHEKMHKEHAGHDVMHSEMLLIFLVALIIAQCLLMWWKTKNFKQYRLFSFVGLWIIPFGAGINKGWYRFLASWVLFTGCNLYLFNKVNQHSISGKIPRLVYKWFLSFHKVSYVLGIAGYVLIVATILGVNLIFNINSNTCLDYGIIFLCYGVYYGVLSKDLAEIASEKMACKIGYFTYEGLPKKVLEQNICAVCGDKLQLIGQPLHVQGDEDFETETEAVLALSCQHMFHEFCIRGWTIVGKMQTCPYCKEKVNISETFKNPWEKPHLLYGQMLDWVRYLVVWQPVIIIIVQGINKYLGLE</sequence>
<name>A0AC35TMR1_9BILA</name>
<evidence type="ECO:0000313" key="1">
    <source>
        <dbReference type="Proteomes" id="UP000095286"/>
    </source>
</evidence>
<proteinExistence type="predicted"/>
<accession>A0AC35TMR1</accession>
<evidence type="ECO:0000313" key="2">
    <source>
        <dbReference type="WBParaSite" id="RSKR_0000211100.1"/>
    </source>
</evidence>
<dbReference type="WBParaSite" id="RSKR_0000211100.1">
    <property type="protein sequence ID" value="RSKR_0000211100.1"/>
    <property type="gene ID" value="RSKR_0000211100"/>
</dbReference>
<reference evidence="2" key="1">
    <citation type="submission" date="2016-11" db="UniProtKB">
        <authorList>
            <consortium name="WormBaseParasite"/>
        </authorList>
    </citation>
    <scope>IDENTIFICATION</scope>
    <source>
        <strain evidence="2">KR3021</strain>
    </source>
</reference>
<dbReference type="Proteomes" id="UP000095286">
    <property type="component" value="Unplaced"/>
</dbReference>
<protein>
    <submittedName>
        <fullName evidence="2">RING-type domain-containing protein</fullName>
    </submittedName>
</protein>
<organism evidence="1 2">
    <name type="scientific">Rhabditophanes sp. KR3021</name>
    <dbReference type="NCBI Taxonomy" id="114890"/>
    <lineage>
        <taxon>Eukaryota</taxon>
        <taxon>Metazoa</taxon>
        <taxon>Ecdysozoa</taxon>
        <taxon>Nematoda</taxon>
        <taxon>Chromadorea</taxon>
        <taxon>Rhabditida</taxon>
        <taxon>Tylenchina</taxon>
        <taxon>Panagrolaimomorpha</taxon>
        <taxon>Strongyloidoidea</taxon>
        <taxon>Alloionematidae</taxon>
        <taxon>Rhabditophanes</taxon>
    </lineage>
</organism>